<gene>
    <name evidence="4" type="primary">Daxx</name>
    <name evidence="4" type="ORF">Anas_00482</name>
</gene>
<evidence type="ECO:0000256" key="1">
    <source>
        <dbReference type="SAM" id="MobiDB-lite"/>
    </source>
</evidence>
<dbReference type="InterPro" id="IPR046426">
    <property type="entry name" value="DAXX_histone-bd_sf"/>
</dbReference>
<feature type="domain" description="Daxx histone-binding" evidence="3">
    <location>
        <begin position="88"/>
        <end position="171"/>
    </location>
</feature>
<dbReference type="GO" id="GO:0042393">
    <property type="term" value="F:histone binding"/>
    <property type="evidence" value="ECO:0007669"/>
    <property type="project" value="InterPro"/>
</dbReference>
<feature type="chain" id="PRO_5024350100" evidence="2">
    <location>
        <begin position="21"/>
        <end position="271"/>
    </location>
</feature>
<dbReference type="GO" id="GO:0003713">
    <property type="term" value="F:transcription coactivator activity"/>
    <property type="evidence" value="ECO:0007669"/>
    <property type="project" value="TreeGrafter"/>
</dbReference>
<reference evidence="4 5" key="1">
    <citation type="journal article" date="2019" name="PLoS Biol.">
        <title>Sex chromosomes control vertical transmission of feminizing Wolbachia symbionts in an isopod.</title>
        <authorList>
            <person name="Becking T."/>
            <person name="Chebbi M.A."/>
            <person name="Giraud I."/>
            <person name="Moumen B."/>
            <person name="Laverre T."/>
            <person name="Caubet Y."/>
            <person name="Peccoud J."/>
            <person name="Gilbert C."/>
            <person name="Cordaux R."/>
        </authorList>
    </citation>
    <scope>NUCLEOTIDE SEQUENCE [LARGE SCALE GENOMIC DNA]</scope>
    <source>
        <strain evidence="4">ANa2</strain>
        <tissue evidence="4">Whole body excluding digestive tract and cuticle</tissue>
    </source>
</reference>
<keyword evidence="2" id="KW-0732">Signal</keyword>
<dbReference type="GO" id="GO:0003714">
    <property type="term" value="F:transcription corepressor activity"/>
    <property type="evidence" value="ECO:0007669"/>
    <property type="project" value="TreeGrafter"/>
</dbReference>
<dbReference type="GO" id="GO:0050681">
    <property type="term" value="F:nuclear androgen receptor binding"/>
    <property type="evidence" value="ECO:0007669"/>
    <property type="project" value="TreeGrafter"/>
</dbReference>
<sequence length="271" mass="31351">MMKIIPHTLLLIAIRNILLGTKVKKKFGELDALYCKTAECSIATGRPIEKKFRYEGSRYTEINKRIEAWVNKNRTFPDYVDILNLVKKVTKHNTIPMKPAAVRKLAEDIFREVIQTLKDRREKDDLYCIYAYADGNVEMDPGDIDPELGQKLSNNEKVAKDNLEKVFKFYEEQQLNIKEENNAQKEIKKSEENGKEKCEDISDQNENQQNNKNIDVADSPVPPEEVEICDTLLKPSFLSPLGLKRKALPDKIDTRFPTKRFKETTEVVEID</sequence>
<accession>A0A5N5TN32</accession>
<dbReference type="OrthoDB" id="7492809at2759"/>
<dbReference type="GO" id="GO:0016605">
    <property type="term" value="C:PML body"/>
    <property type="evidence" value="ECO:0007669"/>
    <property type="project" value="TreeGrafter"/>
</dbReference>
<feature type="signal peptide" evidence="2">
    <location>
        <begin position="1"/>
        <end position="20"/>
    </location>
</feature>
<dbReference type="Gene3D" id="1.20.58.2170">
    <property type="match status" value="1"/>
</dbReference>
<feature type="compositionally biased region" description="Basic and acidic residues" evidence="1">
    <location>
        <begin position="181"/>
        <end position="200"/>
    </location>
</feature>
<proteinExistence type="predicted"/>
<evidence type="ECO:0000313" key="4">
    <source>
        <dbReference type="EMBL" id="KAB7507511.1"/>
    </source>
</evidence>
<dbReference type="Pfam" id="PF20920">
    <property type="entry name" value="DAXX_hist_bd"/>
    <property type="match status" value="1"/>
</dbReference>
<dbReference type="EMBL" id="SEYY01000307">
    <property type="protein sequence ID" value="KAB7507511.1"/>
    <property type="molecule type" value="Genomic_DNA"/>
</dbReference>
<evidence type="ECO:0000313" key="5">
    <source>
        <dbReference type="Proteomes" id="UP000326759"/>
    </source>
</evidence>
<dbReference type="Proteomes" id="UP000326759">
    <property type="component" value="Unassembled WGS sequence"/>
</dbReference>
<name>A0A5N5TN32_9CRUS</name>
<organism evidence="4 5">
    <name type="scientific">Armadillidium nasatum</name>
    <dbReference type="NCBI Taxonomy" id="96803"/>
    <lineage>
        <taxon>Eukaryota</taxon>
        <taxon>Metazoa</taxon>
        <taxon>Ecdysozoa</taxon>
        <taxon>Arthropoda</taxon>
        <taxon>Crustacea</taxon>
        <taxon>Multicrustacea</taxon>
        <taxon>Malacostraca</taxon>
        <taxon>Eumalacostraca</taxon>
        <taxon>Peracarida</taxon>
        <taxon>Isopoda</taxon>
        <taxon>Oniscidea</taxon>
        <taxon>Crinocheta</taxon>
        <taxon>Armadillidiidae</taxon>
        <taxon>Armadillidium</taxon>
    </lineage>
</organism>
<dbReference type="PANTHER" id="PTHR12766">
    <property type="entry name" value="DEATH DOMAIN-ASSOCIATED PROTEIN 6 DAXX"/>
    <property type="match status" value="1"/>
</dbReference>
<feature type="compositionally biased region" description="Polar residues" evidence="1">
    <location>
        <begin position="204"/>
        <end position="213"/>
    </location>
</feature>
<dbReference type="AlphaFoldDB" id="A0A5N5TN32"/>
<protein>
    <submittedName>
        <fullName evidence="4">Death domain-associated protein 6</fullName>
    </submittedName>
</protein>
<comment type="caution">
    <text evidence="4">The sequence shown here is derived from an EMBL/GenBank/DDBJ whole genome shotgun (WGS) entry which is preliminary data.</text>
</comment>
<evidence type="ECO:0000256" key="2">
    <source>
        <dbReference type="SAM" id="SignalP"/>
    </source>
</evidence>
<dbReference type="InterPro" id="IPR046378">
    <property type="entry name" value="DAXX_histone-bd"/>
</dbReference>
<evidence type="ECO:0000259" key="3">
    <source>
        <dbReference type="Pfam" id="PF20920"/>
    </source>
</evidence>
<feature type="region of interest" description="Disordered" evidence="1">
    <location>
        <begin position="181"/>
        <end position="221"/>
    </location>
</feature>
<keyword evidence="5" id="KW-1185">Reference proteome</keyword>
<dbReference type="PANTHER" id="PTHR12766:SF7">
    <property type="entry name" value="DEATH DOMAIN-ASSOCIATED PROTEIN 6"/>
    <property type="match status" value="1"/>
</dbReference>